<dbReference type="EMBL" id="UOFC01000075">
    <property type="protein sequence ID" value="VAW45768.1"/>
    <property type="molecule type" value="Genomic_DNA"/>
</dbReference>
<organism evidence="1">
    <name type="scientific">hydrothermal vent metagenome</name>
    <dbReference type="NCBI Taxonomy" id="652676"/>
    <lineage>
        <taxon>unclassified sequences</taxon>
        <taxon>metagenomes</taxon>
        <taxon>ecological metagenomes</taxon>
    </lineage>
</organism>
<sequence length="44" mass="5160">ETLAIMPLWYEDQYSVMRSNITGYRLYSDGRLDGLLNVQKKSSF</sequence>
<gene>
    <name evidence="1" type="ORF">MNBD_GAMMA03-430</name>
</gene>
<reference evidence="1" key="1">
    <citation type="submission" date="2018-06" db="EMBL/GenBank/DDBJ databases">
        <authorList>
            <person name="Zhirakovskaya E."/>
        </authorList>
    </citation>
    <scope>NUCLEOTIDE SEQUENCE</scope>
</reference>
<dbReference type="AlphaFoldDB" id="A0A3B0VQ42"/>
<accession>A0A3B0VQ42</accession>
<protein>
    <submittedName>
        <fullName evidence="1">Dipeptide-binding ABC transporter, periplasmic substrate-binding component (TC 3.A.1.5.2)</fullName>
    </submittedName>
</protein>
<name>A0A3B0VQ42_9ZZZZ</name>
<evidence type="ECO:0000313" key="1">
    <source>
        <dbReference type="EMBL" id="VAW45768.1"/>
    </source>
</evidence>
<proteinExistence type="predicted"/>
<feature type="non-terminal residue" evidence="1">
    <location>
        <position position="1"/>
    </location>
</feature>